<feature type="transmembrane region" description="Helical" evidence="1">
    <location>
        <begin position="58"/>
        <end position="79"/>
    </location>
</feature>
<feature type="transmembrane region" description="Helical" evidence="1">
    <location>
        <begin position="32"/>
        <end position="52"/>
    </location>
</feature>
<keyword evidence="1" id="KW-0812">Transmembrane</keyword>
<proteinExistence type="predicted"/>
<evidence type="ECO:0000256" key="1">
    <source>
        <dbReference type="SAM" id="Phobius"/>
    </source>
</evidence>
<dbReference type="AlphaFoldDB" id="A0A3B1AET3"/>
<reference evidence="2" key="1">
    <citation type="submission" date="2018-06" db="EMBL/GenBank/DDBJ databases">
        <authorList>
            <person name="Zhirakovskaya E."/>
        </authorList>
    </citation>
    <scope>NUCLEOTIDE SEQUENCE</scope>
</reference>
<accession>A0A3B1AET3</accession>
<keyword evidence="1" id="KW-1133">Transmembrane helix</keyword>
<organism evidence="2">
    <name type="scientific">hydrothermal vent metagenome</name>
    <dbReference type="NCBI Taxonomy" id="652676"/>
    <lineage>
        <taxon>unclassified sequences</taxon>
        <taxon>metagenomes</taxon>
        <taxon>ecological metagenomes</taxon>
    </lineage>
</organism>
<keyword evidence="1" id="KW-0472">Membrane</keyword>
<evidence type="ECO:0000313" key="2">
    <source>
        <dbReference type="EMBL" id="VAX04439.1"/>
    </source>
</evidence>
<dbReference type="EMBL" id="UOFV01000470">
    <property type="protein sequence ID" value="VAX04439.1"/>
    <property type="molecule type" value="Genomic_DNA"/>
</dbReference>
<gene>
    <name evidence="2" type="ORF">MNBD_GAMMA19-1487</name>
</gene>
<name>A0A3B1AET3_9ZZZZ</name>
<protein>
    <submittedName>
        <fullName evidence="2">Uncharacterized protein</fullName>
    </submittedName>
</protein>
<sequence>MKTLLRKLFSPILNIFEAGDGPYSVKPLSRKILIVIGVLFLGLASIVAYLAFDMGDAGFMIPVVVFCIVSLVTLVVGFLGTDRAVAKIWGNR</sequence>